<organism evidence="2 3">
    <name type="scientific">Zizania palustris</name>
    <name type="common">Northern wild rice</name>
    <dbReference type="NCBI Taxonomy" id="103762"/>
    <lineage>
        <taxon>Eukaryota</taxon>
        <taxon>Viridiplantae</taxon>
        <taxon>Streptophyta</taxon>
        <taxon>Embryophyta</taxon>
        <taxon>Tracheophyta</taxon>
        <taxon>Spermatophyta</taxon>
        <taxon>Magnoliopsida</taxon>
        <taxon>Liliopsida</taxon>
        <taxon>Poales</taxon>
        <taxon>Poaceae</taxon>
        <taxon>BOP clade</taxon>
        <taxon>Oryzoideae</taxon>
        <taxon>Oryzeae</taxon>
        <taxon>Zizaniinae</taxon>
        <taxon>Zizania</taxon>
    </lineage>
</organism>
<dbReference type="PANTHER" id="PTHR33075">
    <property type="entry name" value="OS02G0499800 PROTEIN"/>
    <property type="match status" value="1"/>
</dbReference>
<dbReference type="Pfam" id="PF24530">
    <property type="entry name" value="DUF7597"/>
    <property type="match status" value="1"/>
</dbReference>
<reference evidence="2" key="1">
    <citation type="journal article" date="2021" name="bioRxiv">
        <title>Whole Genome Assembly and Annotation of Northern Wild Rice, Zizania palustris L., Supports a Whole Genome Duplication in the Zizania Genus.</title>
        <authorList>
            <person name="Haas M."/>
            <person name="Kono T."/>
            <person name="Macchietto M."/>
            <person name="Millas R."/>
            <person name="McGilp L."/>
            <person name="Shao M."/>
            <person name="Duquette J."/>
            <person name="Hirsch C.N."/>
            <person name="Kimball J."/>
        </authorList>
    </citation>
    <scope>NUCLEOTIDE SEQUENCE</scope>
    <source>
        <tissue evidence="2">Fresh leaf tissue</tissue>
    </source>
</reference>
<dbReference type="PANTHER" id="PTHR33075:SF7">
    <property type="entry name" value="OS02G0303350 PROTEIN"/>
    <property type="match status" value="1"/>
</dbReference>
<gene>
    <name evidence="2" type="ORF">GUJ93_ZPchr0006g42343</name>
</gene>
<dbReference type="AlphaFoldDB" id="A0A8J5T292"/>
<feature type="domain" description="DUF7597" evidence="1">
    <location>
        <begin position="50"/>
        <end position="118"/>
    </location>
</feature>
<evidence type="ECO:0000259" key="1">
    <source>
        <dbReference type="Pfam" id="PF24530"/>
    </source>
</evidence>
<keyword evidence="3" id="KW-1185">Reference proteome</keyword>
<reference evidence="2" key="2">
    <citation type="submission" date="2021-02" db="EMBL/GenBank/DDBJ databases">
        <authorList>
            <person name="Kimball J.A."/>
            <person name="Haas M.W."/>
            <person name="Macchietto M."/>
            <person name="Kono T."/>
            <person name="Duquette J."/>
            <person name="Shao M."/>
        </authorList>
    </citation>
    <scope>NUCLEOTIDE SEQUENCE</scope>
    <source>
        <tissue evidence="2">Fresh leaf tissue</tissue>
    </source>
</reference>
<dbReference type="InterPro" id="IPR056018">
    <property type="entry name" value="DUF7597"/>
</dbReference>
<dbReference type="OrthoDB" id="694614at2759"/>
<sequence>MLPSPKPCWVKKQVVLTSVLFSSSAAPPLLPPPVSSTSVHPSLAMANFPMDPLPFLPRDGAISDGGGVLRKRRNLVMLNGQHVKRNEDLVIADCNGAEGFDHLDRQELLQHVYHHITQIVASFGKLLYWHSEDTNLSRVLLKVMFDSTLDIPRSITEQHFNAPNGIGFGVNGPDPGEAQLQNVEGLNANAQWDHWPDVPEAPQQLDQPVQAQEEFSMDGSVIADPSLFATLSLSGSSTESLTAPVPESCGPNACLALVVSETPESSSQRTSSVKLVEHYPIVYKHRRTATITEIPDSTTDPRN</sequence>
<dbReference type="Proteomes" id="UP000729402">
    <property type="component" value="Unassembled WGS sequence"/>
</dbReference>
<dbReference type="EMBL" id="JAAALK010000283">
    <property type="protein sequence ID" value="KAG8076282.1"/>
    <property type="molecule type" value="Genomic_DNA"/>
</dbReference>
<evidence type="ECO:0000313" key="2">
    <source>
        <dbReference type="EMBL" id="KAG8076282.1"/>
    </source>
</evidence>
<protein>
    <recommendedName>
        <fullName evidence="1">DUF7597 domain-containing protein</fullName>
    </recommendedName>
</protein>
<evidence type="ECO:0000313" key="3">
    <source>
        <dbReference type="Proteomes" id="UP000729402"/>
    </source>
</evidence>
<comment type="caution">
    <text evidence="2">The sequence shown here is derived from an EMBL/GenBank/DDBJ whole genome shotgun (WGS) entry which is preliminary data.</text>
</comment>
<proteinExistence type="predicted"/>
<name>A0A8J5T292_ZIZPA</name>
<accession>A0A8J5T292</accession>